<dbReference type="Gene3D" id="3.90.1530.10">
    <property type="entry name" value="Conserved hypothetical protein from pyrococcus furiosus pfu- 392566-001, ParB domain"/>
    <property type="match status" value="1"/>
</dbReference>
<dbReference type="GO" id="GO:0032259">
    <property type="term" value="P:methylation"/>
    <property type="evidence" value="ECO:0007669"/>
    <property type="project" value="UniProtKB-KW"/>
</dbReference>
<dbReference type="PRINTS" id="PR00508">
    <property type="entry name" value="S21N4MTFRASE"/>
</dbReference>
<evidence type="ECO:0000256" key="3">
    <source>
        <dbReference type="ARBA" id="ARBA00047942"/>
    </source>
</evidence>
<dbReference type="AlphaFoldDB" id="A0A1M4ZCZ9"/>
<proteinExistence type="inferred from homology"/>
<dbReference type="PIRSF" id="PIRSF036758">
    <property type="entry name" value="Aden_M_ParB"/>
    <property type="match status" value="1"/>
</dbReference>
<evidence type="ECO:0000256" key="1">
    <source>
        <dbReference type="ARBA" id="ARBA00022603"/>
    </source>
</evidence>
<dbReference type="SMART" id="SM00470">
    <property type="entry name" value="ParB"/>
    <property type="match status" value="1"/>
</dbReference>
<dbReference type="OrthoDB" id="7806498at2"/>
<evidence type="ECO:0000259" key="6">
    <source>
        <dbReference type="SMART" id="SM00470"/>
    </source>
</evidence>
<keyword evidence="8" id="KW-1185">Reference proteome</keyword>
<dbReference type="RefSeq" id="WP_149776577.1">
    <property type="nucleotide sequence ID" value="NZ_FQVK01000019.1"/>
</dbReference>
<dbReference type="InterPro" id="IPR029063">
    <property type="entry name" value="SAM-dependent_MTases_sf"/>
</dbReference>
<evidence type="ECO:0000256" key="2">
    <source>
        <dbReference type="ARBA" id="ARBA00022679"/>
    </source>
</evidence>
<dbReference type="Proteomes" id="UP000325134">
    <property type="component" value="Unassembled WGS sequence"/>
</dbReference>
<dbReference type="SUPFAM" id="SSF53335">
    <property type="entry name" value="S-adenosyl-L-methionine-dependent methyltransferases"/>
    <property type="match status" value="1"/>
</dbReference>
<reference evidence="7 8" key="1">
    <citation type="submission" date="2016-11" db="EMBL/GenBank/DDBJ databases">
        <authorList>
            <person name="Varghese N."/>
            <person name="Submissions S."/>
        </authorList>
    </citation>
    <scope>NUCLEOTIDE SEQUENCE [LARGE SCALE GENOMIC DNA]</scope>
    <source>
        <strain evidence="7 8">DSM 29341</strain>
    </source>
</reference>
<comment type="catalytic activity">
    <reaction evidence="3">
        <text>a 2'-deoxyadenosine in DNA + S-adenosyl-L-methionine = an N(6)-methyl-2'-deoxyadenosine in DNA + S-adenosyl-L-homocysteine + H(+)</text>
        <dbReference type="Rhea" id="RHEA:15197"/>
        <dbReference type="Rhea" id="RHEA-COMP:12418"/>
        <dbReference type="Rhea" id="RHEA-COMP:12419"/>
        <dbReference type="ChEBI" id="CHEBI:15378"/>
        <dbReference type="ChEBI" id="CHEBI:57856"/>
        <dbReference type="ChEBI" id="CHEBI:59789"/>
        <dbReference type="ChEBI" id="CHEBI:90615"/>
        <dbReference type="ChEBI" id="CHEBI:90616"/>
        <dbReference type="EC" id="2.1.1.72"/>
    </reaction>
</comment>
<dbReference type="Gene3D" id="3.40.50.150">
    <property type="entry name" value="Vaccinia Virus protein VP39"/>
    <property type="match status" value="1"/>
</dbReference>
<dbReference type="Pfam" id="PF01555">
    <property type="entry name" value="N6_N4_Mtase"/>
    <property type="match status" value="1"/>
</dbReference>
<evidence type="ECO:0000313" key="7">
    <source>
        <dbReference type="EMBL" id="SHF15929.1"/>
    </source>
</evidence>
<name>A0A1M4ZCZ9_9RHOB</name>
<dbReference type="InterPro" id="IPR015840">
    <property type="entry name" value="DNA_MeTrfase_ParB"/>
</dbReference>
<dbReference type="InterPro" id="IPR003115">
    <property type="entry name" value="ParB_N"/>
</dbReference>
<dbReference type="InterPro" id="IPR036086">
    <property type="entry name" value="ParB/Sulfiredoxin_sf"/>
</dbReference>
<evidence type="ECO:0000313" key="8">
    <source>
        <dbReference type="Proteomes" id="UP000325134"/>
    </source>
</evidence>
<comment type="similarity">
    <text evidence="4">Belongs to the N(4)/N(6)-methyltransferase family.</text>
</comment>
<dbReference type="GO" id="GO:0009007">
    <property type="term" value="F:site-specific DNA-methyltransferase (adenine-specific) activity"/>
    <property type="evidence" value="ECO:0007669"/>
    <property type="project" value="UniProtKB-EC"/>
</dbReference>
<dbReference type="CDD" id="cd16403">
    <property type="entry name" value="ParB_N_like_MT"/>
    <property type="match status" value="1"/>
</dbReference>
<keyword evidence="2" id="KW-0808">Transferase</keyword>
<feature type="region of interest" description="Disordered" evidence="5">
    <location>
        <begin position="142"/>
        <end position="170"/>
    </location>
</feature>
<gene>
    <name evidence="7" type="ORF">SAMN05444279_11944</name>
</gene>
<dbReference type="SUPFAM" id="SSF110849">
    <property type="entry name" value="ParB/Sulfiredoxin"/>
    <property type="match status" value="1"/>
</dbReference>
<sequence>MTLSFAPERIETWPLAKLQPYAKNAKVHGADQVAKIAASMAEFGWTVPCLVGEDGELIAGHGRVLAATQLGLTEAPVIVLGHLSEAQRRAYRIADNKLTEAPWDDALLSAELKDLLADDYDLSLVGFSDGELDKLLAFDADEGGEEEGGAGGSVPPVTIPEPPRNPASRTGDLWLLGDHRLLCGDATNHKDVRRLMNGERAILFATDPPYLVDYDGSNHPTRNKDWSASYGTTWDDSSQGAELYDGFIAAAVAEAITEDAAWYCWHASRRQAMLEECWERAGAFVHQQIIWVKDRGVLTRSHYLWKHEPCFMGWRRPHRPPKVAEETLPSTWEMPSFAKDERPDHPTPKPLDAFGIPMRQHVARGGLCYEPFSGSGSQIMAGEANGRRVFAMEISPAYVDVAVERWQAETGKEAILDGDGRTFAKVKAERLGEPPAAAEGAHAA</sequence>
<dbReference type="EMBL" id="FQVK01000019">
    <property type="protein sequence ID" value="SHF15929.1"/>
    <property type="molecule type" value="Genomic_DNA"/>
</dbReference>
<keyword evidence="1 7" id="KW-0489">Methyltransferase</keyword>
<accession>A0A1M4ZCZ9</accession>
<organism evidence="7 8">
    <name type="scientific">Ruegeria intermedia</name>
    <dbReference type="NCBI Taxonomy" id="996115"/>
    <lineage>
        <taxon>Bacteria</taxon>
        <taxon>Pseudomonadati</taxon>
        <taxon>Pseudomonadota</taxon>
        <taxon>Alphaproteobacteria</taxon>
        <taxon>Rhodobacterales</taxon>
        <taxon>Roseobacteraceae</taxon>
        <taxon>Ruegeria</taxon>
    </lineage>
</organism>
<dbReference type="InterPro" id="IPR001091">
    <property type="entry name" value="RM_Methyltransferase"/>
</dbReference>
<feature type="domain" description="ParB-like N-terminal" evidence="6">
    <location>
        <begin position="11"/>
        <end position="97"/>
    </location>
</feature>
<protein>
    <recommendedName>
        <fullName evidence="4">Methyltransferase</fullName>
        <ecNumber evidence="4">2.1.1.-</ecNumber>
    </recommendedName>
</protein>
<dbReference type="GO" id="GO:0003677">
    <property type="term" value="F:DNA binding"/>
    <property type="evidence" value="ECO:0007669"/>
    <property type="project" value="InterPro"/>
</dbReference>
<evidence type="ECO:0000256" key="4">
    <source>
        <dbReference type="RuleBase" id="RU362026"/>
    </source>
</evidence>
<dbReference type="InterPro" id="IPR002941">
    <property type="entry name" value="DNA_methylase_N4/N6"/>
</dbReference>
<evidence type="ECO:0000256" key="5">
    <source>
        <dbReference type="SAM" id="MobiDB-lite"/>
    </source>
</evidence>
<dbReference type="EC" id="2.1.1.-" evidence="4"/>
<dbReference type="GO" id="GO:0008170">
    <property type="term" value="F:N-methyltransferase activity"/>
    <property type="evidence" value="ECO:0007669"/>
    <property type="project" value="InterPro"/>
</dbReference>